<evidence type="ECO:0000256" key="6">
    <source>
        <dbReference type="ARBA" id="ARBA00023136"/>
    </source>
</evidence>
<sequence>MAPSTIRKAIGAVKDQTSISIAKVAGNIAPELEVLVVKATSHDEDPADEKYFREIISHTSYSRGYVSACIATVSKRLNKTHDWIVALKSLMLVHRLLVDGNPCFEEEIVYATRRGMRILNLSDFRDEAHSNSWDHAGFVRFYAMYLDEKVEFSVFEKKKGGGEGKFEERDERNRREYGDFRDDYDRGMGRRSRSYDDLSDSVRREVTPMREMRPERVLGRLNQLLRILDRVLGCRPAGMAKNSRLVLVALYQILKESFGLYVEICEALGILLDRFTEMEYVDCVKGFDTYVSAAKMIDELVGFYGWCKDMGIARSSEYPEVQRITDKLLGTLEGFLKEMTNRPKSPERNREEKPPVQEEPEANMNEIKALPAPESYTPPPPPPEPEQPKTQPQQVTEDLVNLKDDAFSADEQGNRLALALFSGPPTSNANGSWEAFPSNGQPEVTSAWQTPAAEAGKADWELALVESASNLSKQKAALAGGFDPLLLNGMYDQGAVRQHVSSTQLSGGSASSVALPGPGKTNTQVLALPAPDGTVQPVGQQDPFAASLAVPPPSYVQIADMEQKQHLLVHEQQLWQQYGRDGMQGQASLAKITASPGYYAPVAQPMLMPYGMPQVNGMGQPGGYYYPPY</sequence>
<evidence type="ECO:0000256" key="7">
    <source>
        <dbReference type="ARBA" id="ARBA00023176"/>
    </source>
</evidence>
<name>A0A6J0ZPP7_9ROSI</name>
<keyword evidence="11" id="KW-1185">Reference proteome</keyword>
<dbReference type="InterPro" id="IPR045192">
    <property type="entry name" value="AP180-like"/>
</dbReference>
<dbReference type="GO" id="GO:0032050">
    <property type="term" value="F:clathrin heavy chain binding"/>
    <property type="evidence" value="ECO:0007669"/>
    <property type="project" value="TreeGrafter"/>
</dbReference>
<evidence type="ECO:0000256" key="5">
    <source>
        <dbReference type="ARBA" id="ARBA00023034"/>
    </source>
</evidence>
<keyword evidence="5" id="KW-0333">Golgi apparatus</keyword>
<feature type="compositionally biased region" description="Basic and acidic residues" evidence="9">
    <location>
        <begin position="338"/>
        <end position="356"/>
    </location>
</feature>
<dbReference type="InterPro" id="IPR013809">
    <property type="entry name" value="ENTH"/>
</dbReference>
<dbReference type="RefSeq" id="XP_021276797.1">
    <property type="nucleotide sequence ID" value="XM_021421122.1"/>
</dbReference>
<dbReference type="OrthoDB" id="44015at2759"/>
<accession>A0A6J0ZPP7</accession>
<gene>
    <name evidence="12" type="primary">LOC110411100</name>
</gene>
<feature type="compositionally biased region" description="Pro residues" evidence="9">
    <location>
        <begin position="376"/>
        <end position="385"/>
    </location>
</feature>
<feature type="region of interest" description="Disordered" evidence="9">
    <location>
        <begin position="338"/>
        <end position="395"/>
    </location>
</feature>
<keyword evidence="7" id="KW-0168">Coated pit</keyword>
<comment type="subcellular location">
    <subcellularLocation>
        <location evidence="1">Cytoplasmic vesicle</location>
        <location evidence="1">Clathrin-coated vesicle</location>
    </subcellularLocation>
    <subcellularLocation>
        <location evidence="2">Golgi apparatus</location>
    </subcellularLocation>
    <subcellularLocation>
        <location evidence="3">Membrane</location>
        <location evidence="3">Clathrin-coated pit</location>
    </subcellularLocation>
</comment>
<keyword evidence="6" id="KW-0472">Membrane</keyword>
<evidence type="ECO:0000256" key="1">
    <source>
        <dbReference type="ARBA" id="ARBA00004132"/>
    </source>
</evidence>
<dbReference type="SMART" id="SM00273">
    <property type="entry name" value="ENTH"/>
    <property type="match status" value="1"/>
</dbReference>
<dbReference type="GO" id="GO:0005546">
    <property type="term" value="F:phosphatidylinositol-4,5-bisphosphate binding"/>
    <property type="evidence" value="ECO:0007669"/>
    <property type="project" value="TreeGrafter"/>
</dbReference>
<dbReference type="FunFam" id="1.20.58.150:FF:000005">
    <property type="entry name" value="putative clathrin assembly protein At2g25430"/>
    <property type="match status" value="1"/>
</dbReference>
<proteinExistence type="predicted"/>
<dbReference type="GO" id="GO:0072583">
    <property type="term" value="P:clathrin-dependent endocytosis"/>
    <property type="evidence" value="ECO:0007669"/>
    <property type="project" value="InterPro"/>
</dbReference>
<dbReference type="InterPro" id="IPR008942">
    <property type="entry name" value="ENTH_VHS"/>
</dbReference>
<evidence type="ECO:0000256" key="2">
    <source>
        <dbReference type="ARBA" id="ARBA00004555"/>
    </source>
</evidence>
<dbReference type="Proteomes" id="UP000504621">
    <property type="component" value="Unplaced"/>
</dbReference>
<dbReference type="Pfam" id="PF07651">
    <property type="entry name" value="ANTH"/>
    <property type="match status" value="1"/>
</dbReference>
<dbReference type="SUPFAM" id="SSF48464">
    <property type="entry name" value="ENTH/VHS domain"/>
    <property type="match status" value="1"/>
</dbReference>
<dbReference type="CDD" id="cd16987">
    <property type="entry name" value="ANTH_N_AP180_plant"/>
    <property type="match status" value="1"/>
</dbReference>
<feature type="compositionally biased region" description="Low complexity" evidence="9">
    <location>
        <begin position="502"/>
        <end position="512"/>
    </location>
</feature>
<dbReference type="SUPFAM" id="SSF89009">
    <property type="entry name" value="GAT-like domain"/>
    <property type="match status" value="1"/>
</dbReference>
<dbReference type="PANTHER" id="PTHR22951">
    <property type="entry name" value="CLATHRIN ASSEMBLY PROTEIN"/>
    <property type="match status" value="1"/>
</dbReference>
<dbReference type="GO" id="GO:0005794">
    <property type="term" value="C:Golgi apparatus"/>
    <property type="evidence" value="ECO:0007669"/>
    <property type="project" value="UniProtKB-SubCell"/>
</dbReference>
<feature type="domain" description="ENTH" evidence="10">
    <location>
        <begin position="24"/>
        <end position="160"/>
    </location>
</feature>
<dbReference type="GO" id="GO:0006900">
    <property type="term" value="P:vesicle budding from membrane"/>
    <property type="evidence" value="ECO:0007669"/>
    <property type="project" value="TreeGrafter"/>
</dbReference>
<dbReference type="InterPro" id="IPR014712">
    <property type="entry name" value="ANTH_dom_sf"/>
</dbReference>
<feature type="region of interest" description="Disordered" evidence="9">
    <location>
        <begin position="502"/>
        <end position="524"/>
    </location>
</feature>
<dbReference type="GO" id="GO:0005545">
    <property type="term" value="F:1-phosphatidylinositol binding"/>
    <property type="evidence" value="ECO:0007669"/>
    <property type="project" value="InterPro"/>
</dbReference>
<evidence type="ECO:0000256" key="9">
    <source>
        <dbReference type="SAM" id="MobiDB-lite"/>
    </source>
</evidence>
<dbReference type="Gene3D" id="1.25.40.90">
    <property type="match status" value="1"/>
</dbReference>
<evidence type="ECO:0000259" key="10">
    <source>
        <dbReference type="PROSITE" id="PS50942"/>
    </source>
</evidence>
<dbReference type="Gene3D" id="1.20.58.150">
    <property type="entry name" value="ANTH domain"/>
    <property type="match status" value="1"/>
</dbReference>
<keyword evidence="8" id="KW-0968">Cytoplasmic vesicle</keyword>
<evidence type="ECO:0000256" key="8">
    <source>
        <dbReference type="ARBA" id="ARBA00023329"/>
    </source>
</evidence>
<protein>
    <submittedName>
        <fullName evidence="12">Clathrin assembly protein At2g25430</fullName>
    </submittedName>
</protein>
<evidence type="ECO:0000256" key="4">
    <source>
        <dbReference type="ARBA" id="ARBA00022583"/>
    </source>
</evidence>
<dbReference type="GO" id="GO:0005905">
    <property type="term" value="C:clathrin-coated pit"/>
    <property type="evidence" value="ECO:0007669"/>
    <property type="project" value="UniProtKB-SubCell"/>
</dbReference>
<dbReference type="GO" id="GO:0030136">
    <property type="term" value="C:clathrin-coated vesicle"/>
    <property type="evidence" value="ECO:0007669"/>
    <property type="project" value="UniProtKB-SubCell"/>
</dbReference>
<dbReference type="GeneID" id="110411100"/>
<evidence type="ECO:0000256" key="3">
    <source>
        <dbReference type="ARBA" id="ARBA00004600"/>
    </source>
</evidence>
<dbReference type="InterPro" id="IPR048050">
    <property type="entry name" value="ANTH_N_plant"/>
</dbReference>
<reference evidence="12" key="1">
    <citation type="submission" date="2025-08" db="UniProtKB">
        <authorList>
            <consortium name="RefSeq"/>
        </authorList>
    </citation>
    <scope>IDENTIFICATION</scope>
    <source>
        <tissue evidence="12">Leaf</tissue>
    </source>
</reference>
<organism evidence="11 12">
    <name type="scientific">Herrania umbratica</name>
    <dbReference type="NCBI Taxonomy" id="108875"/>
    <lineage>
        <taxon>Eukaryota</taxon>
        <taxon>Viridiplantae</taxon>
        <taxon>Streptophyta</taxon>
        <taxon>Embryophyta</taxon>
        <taxon>Tracheophyta</taxon>
        <taxon>Spermatophyta</taxon>
        <taxon>Magnoliopsida</taxon>
        <taxon>eudicotyledons</taxon>
        <taxon>Gunneridae</taxon>
        <taxon>Pentapetalae</taxon>
        <taxon>rosids</taxon>
        <taxon>malvids</taxon>
        <taxon>Malvales</taxon>
        <taxon>Malvaceae</taxon>
        <taxon>Byttnerioideae</taxon>
        <taxon>Herrania</taxon>
    </lineage>
</organism>
<evidence type="ECO:0000313" key="11">
    <source>
        <dbReference type="Proteomes" id="UP000504621"/>
    </source>
</evidence>
<dbReference type="GO" id="GO:0000149">
    <property type="term" value="F:SNARE binding"/>
    <property type="evidence" value="ECO:0007669"/>
    <property type="project" value="TreeGrafter"/>
</dbReference>
<keyword evidence="4" id="KW-0254">Endocytosis</keyword>
<dbReference type="FunFam" id="1.25.40.90:FF:000019">
    <property type="entry name" value="Clathrin coat assembly protein"/>
    <property type="match status" value="1"/>
</dbReference>
<evidence type="ECO:0000313" key="12">
    <source>
        <dbReference type="RefSeq" id="XP_021276797.1"/>
    </source>
</evidence>
<dbReference type="AlphaFoldDB" id="A0A6J0ZPP7"/>
<dbReference type="PANTHER" id="PTHR22951:SF62">
    <property type="entry name" value="ASSEMBLY PLANT-LIKE PROTEIN, PUTATIVE-RELATED"/>
    <property type="match status" value="1"/>
</dbReference>
<dbReference type="GO" id="GO:0048268">
    <property type="term" value="P:clathrin coat assembly"/>
    <property type="evidence" value="ECO:0007669"/>
    <property type="project" value="InterPro"/>
</dbReference>
<dbReference type="PROSITE" id="PS50942">
    <property type="entry name" value="ENTH"/>
    <property type="match status" value="1"/>
</dbReference>
<dbReference type="InterPro" id="IPR011417">
    <property type="entry name" value="ANTH_dom"/>
</dbReference>